<gene>
    <name evidence="1" type="ORF">EDD76_105138</name>
</gene>
<proteinExistence type="predicted"/>
<dbReference type="AlphaFoldDB" id="A0A4R1R0Y2"/>
<reference evidence="1 2" key="1">
    <citation type="submission" date="2019-03" db="EMBL/GenBank/DDBJ databases">
        <title>Genomic Encyclopedia of Type Strains, Phase IV (KMG-IV): sequencing the most valuable type-strain genomes for metagenomic binning, comparative biology and taxonomic classification.</title>
        <authorList>
            <person name="Goeker M."/>
        </authorList>
    </citation>
    <scope>NUCLEOTIDE SEQUENCE [LARGE SCALE GENOMIC DNA]</scope>
    <source>
        <strain evidence="1 2">DSM 100556</strain>
    </source>
</reference>
<evidence type="ECO:0000313" key="2">
    <source>
        <dbReference type="Proteomes" id="UP000295718"/>
    </source>
</evidence>
<dbReference type="EMBL" id="SLUO01000005">
    <property type="protein sequence ID" value="TCL58965.1"/>
    <property type="molecule type" value="Genomic_DNA"/>
</dbReference>
<name>A0A4R1R0Y2_9FIRM</name>
<dbReference type="Proteomes" id="UP000295718">
    <property type="component" value="Unassembled WGS sequence"/>
</dbReference>
<comment type="caution">
    <text evidence="1">The sequence shown here is derived from an EMBL/GenBank/DDBJ whole genome shotgun (WGS) entry which is preliminary data.</text>
</comment>
<sequence length="84" mass="8963">MVKVSGNLMINAYMGIAPALINVSNADRLDRLLVCDSIASVTSLGLNPDVLMSSLTDQSFSFFSLNRSSSSFCSDLILVCNAVQ</sequence>
<keyword evidence="2" id="KW-1185">Reference proteome</keyword>
<accession>A0A4R1R0Y2</accession>
<evidence type="ECO:0000313" key="1">
    <source>
        <dbReference type="EMBL" id="TCL58965.1"/>
    </source>
</evidence>
<protein>
    <submittedName>
        <fullName evidence="1">Uncharacterized protein</fullName>
    </submittedName>
</protein>
<organism evidence="1 2">
    <name type="scientific">Kineothrix alysoides</name>
    <dbReference type="NCBI Taxonomy" id="1469948"/>
    <lineage>
        <taxon>Bacteria</taxon>
        <taxon>Bacillati</taxon>
        <taxon>Bacillota</taxon>
        <taxon>Clostridia</taxon>
        <taxon>Lachnospirales</taxon>
        <taxon>Lachnospiraceae</taxon>
        <taxon>Kineothrix</taxon>
    </lineage>
</organism>